<dbReference type="Gene3D" id="1.10.1200.10">
    <property type="entry name" value="ACP-like"/>
    <property type="match status" value="1"/>
</dbReference>
<evidence type="ECO:0000259" key="3">
    <source>
        <dbReference type="PROSITE" id="PS50075"/>
    </source>
</evidence>
<evidence type="ECO:0000256" key="2">
    <source>
        <dbReference type="ARBA" id="ARBA00022553"/>
    </source>
</evidence>
<dbReference type="PROSITE" id="PS50075">
    <property type="entry name" value="CARRIER"/>
    <property type="match status" value="1"/>
</dbReference>
<dbReference type="GO" id="GO:0004467">
    <property type="term" value="F:long-chain fatty acid-CoA ligase activity"/>
    <property type="evidence" value="ECO:0007669"/>
    <property type="project" value="UniProtKB-EC"/>
</dbReference>
<keyword evidence="2" id="KW-0597">Phosphoprotein</keyword>
<dbReference type="GO" id="GO:0044550">
    <property type="term" value="P:secondary metabolite biosynthetic process"/>
    <property type="evidence" value="ECO:0007669"/>
    <property type="project" value="TreeGrafter"/>
</dbReference>
<dbReference type="GO" id="GO:0005737">
    <property type="term" value="C:cytoplasm"/>
    <property type="evidence" value="ECO:0007669"/>
    <property type="project" value="TreeGrafter"/>
</dbReference>
<dbReference type="GO" id="GO:0043041">
    <property type="term" value="P:amino acid activation for nonribosomal peptide biosynthetic process"/>
    <property type="evidence" value="ECO:0007669"/>
    <property type="project" value="TreeGrafter"/>
</dbReference>
<sequence>MAALGTKNRMGDEMDEFVEINGTRVEMAELAASVMSELLDRESCAPDDNFFLLGGDSLLAVTAARRLSQKAGRPVAAQDIFLNPTPDELGAFLRTTPVAAHQR</sequence>
<dbReference type="InterPro" id="IPR006162">
    <property type="entry name" value="Ppantetheine_attach_site"/>
</dbReference>
<keyword evidence="4" id="KW-0436">Ligase</keyword>
<accession>S5TKQ1</accession>
<feature type="domain" description="Carrier" evidence="3">
    <location>
        <begin position="21"/>
        <end position="97"/>
    </location>
</feature>
<dbReference type="InterPro" id="IPR036736">
    <property type="entry name" value="ACP-like_sf"/>
</dbReference>
<dbReference type="PANTHER" id="PTHR45527:SF1">
    <property type="entry name" value="FATTY ACID SYNTHASE"/>
    <property type="match status" value="1"/>
</dbReference>
<dbReference type="PANTHER" id="PTHR45527">
    <property type="entry name" value="NONRIBOSOMAL PEPTIDE SYNTHETASE"/>
    <property type="match status" value="1"/>
</dbReference>
<protein>
    <submittedName>
        <fullName evidence="4">Long-chain-fatty-acid--CoA ligase</fullName>
        <ecNumber evidence="4">6.2.1.3</ecNumber>
    </submittedName>
</protein>
<reference evidence="4" key="1">
    <citation type="journal article" date="2013" name="Proc. Natl. Acad. Sci. U.S.A.">
        <title>Mapping gene clusters within arrayed metagenomic libraries to expand the structural diversity of biomedically relevant natural products.</title>
        <authorList>
            <person name="Owen J.G."/>
            <person name="Reddy B.V."/>
            <person name="Ternei M.A."/>
            <person name="Charlop-Powers Z."/>
            <person name="Calle P.Y."/>
            <person name="Kim J.H."/>
            <person name="Brady S.F."/>
        </authorList>
    </citation>
    <scope>NUCLEOTIDE SEQUENCE</scope>
</reference>
<organism evidence="4">
    <name type="scientific">uncultured bacterium esnapd7</name>
    <dbReference type="NCBI Taxonomy" id="1366614"/>
    <lineage>
        <taxon>Bacteria</taxon>
        <taxon>environmental samples</taxon>
    </lineage>
</organism>
<proteinExistence type="predicted"/>
<keyword evidence="1" id="KW-0596">Phosphopantetheine</keyword>
<dbReference type="EMBL" id="KF264546">
    <property type="protein sequence ID" value="AGS49505.1"/>
    <property type="molecule type" value="Genomic_DNA"/>
</dbReference>
<evidence type="ECO:0000256" key="1">
    <source>
        <dbReference type="ARBA" id="ARBA00022450"/>
    </source>
</evidence>
<dbReference type="Pfam" id="PF00550">
    <property type="entry name" value="PP-binding"/>
    <property type="match status" value="1"/>
</dbReference>
<dbReference type="EC" id="6.2.1.3" evidence="4"/>
<evidence type="ECO:0000313" key="4">
    <source>
        <dbReference type="EMBL" id="AGS49505.1"/>
    </source>
</evidence>
<dbReference type="AlphaFoldDB" id="S5TKQ1"/>
<dbReference type="PROSITE" id="PS00012">
    <property type="entry name" value="PHOSPHOPANTETHEINE"/>
    <property type="match status" value="1"/>
</dbReference>
<dbReference type="GO" id="GO:0031177">
    <property type="term" value="F:phosphopantetheine binding"/>
    <property type="evidence" value="ECO:0007669"/>
    <property type="project" value="InterPro"/>
</dbReference>
<name>S5TKQ1_9BACT</name>
<dbReference type="SUPFAM" id="SSF47336">
    <property type="entry name" value="ACP-like"/>
    <property type="match status" value="1"/>
</dbReference>
<dbReference type="InterPro" id="IPR020806">
    <property type="entry name" value="PKS_PP-bd"/>
</dbReference>
<dbReference type="SMART" id="SM00823">
    <property type="entry name" value="PKS_PP"/>
    <property type="match status" value="1"/>
</dbReference>
<dbReference type="InterPro" id="IPR009081">
    <property type="entry name" value="PP-bd_ACP"/>
</dbReference>